<dbReference type="RefSeq" id="WP_128987076.1">
    <property type="nucleotide sequence ID" value="NZ_PDJZ01000011.1"/>
</dbReference>
<dbReference type="EMBL" id="PDJZ01000011">
    <property type="protein sequence ID" value="RXJ83467.1"/>
    <property type="molecule type" value="Genomic_DNA"/>
</dbReference>
<reference evidence="2 3" key="1">
    <citation type="submission" date="2017-10" db="EMBL/GenBank/DDBJ databases">
        <title>Genomics of the genus Arcobacter.</title>
        <authorList>
            <person name="Perez-Cataluna A."/>
            <person name="Figueras M.J."/>
        </authorList>
    </citation>
    <scope>NUCLEOTIDE SEQUENCE [LARGE SCALE GENOMIC DNA]</scope>
    <source>
        <strain evidence="2 3">F26</strain>
    </source>
</reference>
<gene>
    <name evidence="2" type="ORF">CRU90_09635</name>
</gene>
<dbReference type="Proteomes" id="UP000290870">
    <property type="component" value="Unassembled WGS sequence"/>
</dbReference>
<proteinExistence type="predicted"/>
<feature type="coiled-coil region" evidence="1">
    <location>
        <begin position="647"/>
        <end position="675"/>
    </location>
</feature>
<accession>A0A4Q0ZB45</accession>
<evidence type="ECO:0000256" key="1">
    <source>
        <dbReference type="SAM" id="Coils"/>
    </source>
</evidence>
<dbReference type="AlphaFoldDB" id="A0A4Q0ZB45"/>
<keyword evidence="1" id="KW-0175">Coiled coil</keyword>
<dbReference type="OrthoDB" id="5341790at2"/>
<comment type="caution">
    <text evidence="2">The sequence shown here is derived from an EMBL/GenBank/DDBJ whole genome shotgun (WGS) entry which is preliminary data.</text>
</comment>
<evidence type="ECO:0000313" key="2">
    <source>
        <dbReference type="EMBL" id="RXJ83467.1"/>
    </source>
</evidence>
<organism evidence="2 3">
    <name type="scientific">Arcobacter cloacae</name>
    <dbReference type="NCBI Taxonomy" id="1054034"/>
    <lineage>
        <taxon>Bacteria</taxon>
        <taxon>Pseudomonadati</taxon>
        <taxon>Campylobacterota</taxon>
        <taxon>Epsilonproteobacteria</taxon>
        <taxon>Campylobacterales</taxon>
        <taxon>Arcobacteraceae</taxon>
        <taxon>Arcobacter</taxon>
    </lineage>
</organism>
<sequence length="693" mass="78700">MKKIFISLLIFILLILSIVYVLAFTKYGNGIISSYLENRVNQGQEKVKLKINNFRLTFSRLDFNAVINDDSYMNVSGDLAILKKSVNLVYDIKINDLSSLKNLTNQEFKGSLFTNGILKGDSKEAIVHGFSNIANSETKYYINLIDFKPNNIQLDLKNAKIEELLNLLNKPIYTRGFLTINANIRNIDVHNLDGLLTATITKGLLDNEVINKEFDQKISSSVNFKADINASLLGNKVEIKSEFISSLFDLFMEKTSIDLKNKNIDTDYKVDIKNLSRLEGVIGKKLNGEFSTNGRVNFKDSIIFVDGKSNIIDSNTSYKFEINDKIAKNISFEVENTKVEKLLNMLNEPIYITGDLNLKGDIKNSKTNNLDGSVKSKISNAKIINEVVNAVFNQELKDVITFDLESNSSLISNQIVSQIDFFTNISKMKIQNAIYNLNDGTFNSDYFIDIESLEKIKDFTKVNLRGEAKILGKIFKSENELFVDGKSNILGGDFNFNLQNSELKAKLINASIKDLSYMLIQPEFFNSKADFTLDYDLLSKKGNLVGTLLNGHFLPNEFSKIINQLAKFDLTKELYESVQINSNIEDKQLISNLIMKSKNTQIDIKNSFLDFEKNIIDTKLDTQIKNSSFSIKLEGEMNKPKISLDIKDLLKQEIDKKLEKNRDKINEKLDEVIGNKLEDEKAKELIKNLKSIF</sequence>
<evidence type="ECO:0000313" key="3">
    <source>
        <dbReference type="Proteomes" id="UP000290870"/>
    </source>
</evidence>
<name>A0A4Q0ZB45_9BACT</name>
<protein>
    <submittedName>
        <fullName evidence="2">Uncharacterized protein</fullName>
    </submittedName>
</protein>